<evidence type="ECO:0000256" key="10">
    <source>
        <dbReference type="ARBA" id="ARBA00023284"/>
    </source>
</evidence>
<dbReference type="GO" id="GO:0004148">
    <property type="term" value="F:dihydrolipoyl dehydrogenase (NADH) activity"/>
    <property type="evidence" value="ECO:0007669"/>
    <property type="project" value="UniProtKB-EC"/>
</dbReference>
<dbReference type="EC" id="1.8.1.4" evidence="3 15"/>
<accession>A0A0T5X890</accession>
<keyword evidence="19" id="KW-1185">Reference proteome</keyword>
<dbReference type="GO" id="GO:0050660">
    <property type="term" value="F:flavin adenine dinucleotide binding"/>
    <property type="evidence" value="ECO:0007669"/>
    <property type="project" value="InterPro"/>
</dbReference>
<feature type="domain" description="FAD/NAD(P)-binding" evidence="17">
    <location>
        <begin position="3"/>
        <end position="322"/>
    </location>
</feature>
<dbReference type="AlphaFoldDB" id="A0A0T5X890"/>
<dbReference type="InterPro" id="IPR016156">
    <property type="entry name" value="FAD/NAD-linked_Rdtase_dimer_sf"/>
</dbReference>
<evidence type="ECO:0000256" key="12">
    <source>
        <dbReference type="PIRSR" id="PIRSR000350-2"/>
    </source>
</evidence>
<organism evidence="18 19">
    <name type="scientific">Acetomicrobium hydrogeniformans ATCC BAA-1850</name>
    <dbReference type="NCBI Taxonomy" id="592015"/>
    <lineage>
        <taxon>Bacteria</taxon>
        <taxon>Thermotogati</taxon>
        <taxon>Synergistota</taxon>
        <taxon>Synergistia</taxon>
        <taxon>Synergistales</taxon>
        <taxon>Acetomicrobiaceae</taxon>
        <taxon>Acetomicrobium</taxon>
    </lineage>
</organism>
<feature type="binding site" evidence="13">
    <location>
        <begin position="176"/>
        <end position="183"/>
    </location>
    <ligand>
        <name>NAD(+)</name>
        <dbReference type="ChEBI" id="CHEBI:57540"/>
    </ligand>
</feature>
<feature type="disulfide bond" description="Redox-active" evidence="14">
    <location>
        <begin position="39"/>
        <end position="44"/>
    </location>
</feature>
<dbReference type="SUPFAM" id="SSF55424">
    <property type="entry name" value="FAD/NAD-linked reductases, dimerisation (C-terminal) domain"/>
    <property type="match status" value="1"/>
</dbReference>
<dbReference type="InterPro" id="IPR050151">
    <property type="entry name" value="Class-I_Pyr_Nuc-Dis_Oxidored"/>
</dbReference>
<dbReference type="OrthoDB" id="1407at2"/>
<dbReference type="SUPFAM" id="SSF51905">
    <property type="entry name" value="FAD/NAD(P)-binding domain"/>
    <property type="match status" value="1"/>
</dbReference>
<proteinExistence type="inferred from homology"/>
<dbReference type="Gene3D" id="3.50.50.60">
    <property type="entry name" value="FAD/NAD(P)-binding domain"/>
    <property type="match status" value="2"/>
</dbReference>
<gene>
    <name evidence="18" type="ORF">HMPREF1705_04599</name>
</gene>
<dbReference type="InterPro" id="IPR023753">
    <property type="entry name" value="FAD/NAD-binding_dom"/>
</dbReference>
<evidence type="ECO:0000256" key="15">
    <source>
        <dbReference type="RuleBase" id="RU003692"/>
    </source>
</evidence>
<evidence type="ECO:0000256" key="1">
    <source>
        <dbReference type="ARBA" id="ARBA00004496"/>
    </source>
</evidence>
<keyword evidence="6 13" id="KW-0274">FAD</keyword>
<dbReference type="Gene3D" id="3.30.390.30">
    <property type="match status" value="1"/>
</dbReference>
<dbReference type="PANTHER" id="PTHR22912">
    <property type="entry name" value="DISULFIDE OXIDOREDUCTASE"/>
    <property type="match status" value="1"/>
</dbReference>
<comment type="similarity">
    <text evidence="2 15">Belongs to the class-I pyridine nucleotide-disulfide oxidoreductase family.</text>
</comment>
<evidence type="ECO:0000256" key="5">
    <source>
        <dbReference type="ARBA" id="ARBA00022630"/>
    </source>
</evidence>
<dbReference type="NCBIfam" id="TIGR01350">
    <property type="entry name" value="lipoamide_DH"/>
    <property type="match status" value="1"/>
</dbReference>
<feature type="binding site" evidence="13">
    <location>
        <position position="199"/>
    </location>
    <ligand>
        <name>NAD(+)</name>
        <dbReference type="ChEBI" id="CHEBI:57540"/>
    </ligand>
</feature>
<feature type="binding site" evidence="13">
    <location>
        <begin position="313"/>
        <end position="316"/>
    </location>
    <ligand>
        <name>FAD</name>
        <dbReference type="ChEBI" id="CHEBI:57692"/>
    </ligand>
</feature>
<dbReference type="RefSeq" id="WP_009200684.1">
    <property type="nucleotide sequence ID" value="NZ_ACJX03000001.1"/>
</dbReference>
<evidence type="ECO:0000256" key="14">
    <source>
        <dbReference type="PIRSR" id="PIRSR000350-4"/>
    </source>
</evidence>
<dbReference type="Pfam" id="PF02852">
    <property type="entry name" value="Pyr_redox_dim"/>
    <property type="match status" value="1"/>
</dbReference>
<feature type="active site" description="Proton acceptor" evidence="12">
    <location>
        <position position="439"/>
    </location>
</feature>
<dbReference type="PROSITE" id="PS00076">
    <property type="entry name" value="PYRIDINE_REDOX_1"/>
    <property type="match status" value="1"/>
</dbReference>
<dbReference type="PIRSF" id="PIRSF000350">
    <property type="entry name" value="Mercury_reductase_MerA"/>
    <property type="match status" value="1"/>
</dbReference>
<name>A0A0T5X890_9BACT</name>
<evidence type="ECO:0000256" key="8">
    <source>
        <dbReference type="ARBA" id="ARBA00023027"/>
    </source>
</evidence>
<dbReference type="Proteomes" id="UP000005273">
    <property type="component" value="Unassembled WGS sequence"/>
</dbReference>
<feature type="domain" description="Pyridine nucleotide-disulphide oxidoreductase dimerisation" evidence="16">
    <location>
        <begin position="341"/>
        <end position="450"/>
    </location>
</feature>
<comment type="catalytic activity">
    <reaction evidence="11 15">
        <text>N(6)-[(R)-dihydrolipoyl]-L-lysyl-[protein] + NAD(+) = N(6)-[(R)-lipoyl]-L-lysyl-[protein] + NADH + H(+)</text>
        <dbReference type="Rhea" id="RHEA:15045"/>
        <dbReference type="Rhea" id="RHEA-COMP:10474"/>
        <dbReference type="Rhea" id="RHEA-COMP:10475"/>
        <dbReference type="ChEBI" id="CHEBI:15378"/>
        <dbReference type="ChEBI" id="CHEBI:57540"/>
        <dbReference type="ChEBI" id="CHEBI:57945"/>
        <dbReference type="ChEBI" id="CHEBI:83099"/>
        <dbReference type="ChEBI" id="CHEBI:83100"/>
        <dbReference type="EC" id="1.8.1.4"/>
    </reaction>
</comment>
<dbReference type="PRINTS" id="PR00411">
    <property type="entry name" value="PNDRDTASEI"/>
</dbReference>
<evidence type="ECO:0000313" key="19">
    <source>
        <dbReference type="Proteomes" id="UP000005273"/>
    </source>
</evidence>
<dbReference type="InterPro" id="IPR012999">
    <property type="entry name" value="Pyr_OxRdtase_I_AS"/>
</dbReference>
<protein>
    <recommendedName>
        <fullName evidence="3 15">Dihydrolipoyl dehydrogenase</fullName>
        <ecNumber evidence="3 15">1.8.1.4</ecNumber>
    </recommendedName>
</protein>
<keyword evidence="10 15" id="KW-0676">Redox-active center</keyword>
<evidence type="ECO:0000256" key="3">
    <source>
        <dbReference type="ARBA" id="ARBA00012608"/>
    </source>
</evidence>
<comment type="subcellular location">
    <subcellularLocation>
        <location evidence="1">Cytoplasm</location>
    </subcellularLocation>
</comment>
<dbReference type="FunFam" id="3.30.390.30:FF:000001">
    <property type="entry name" value="Dihydrolipoyl dehydrogenase"/>
    <property type="match status" value="1"/>
</dbReference>
<comment type="caution">
    <text evidence="18">The sequence shown here is derived from an EMBL/GenBank/DDBJ whole genome shotgun (WGS) entry which is preliminary data.</text>
</comment>
<keyword evidence="13" id="KW-0547">Nucleotide-binding</keyword>
<dbReference type="EMBL" id="ACJX03000001">
    <property type="protein sequence ID" value="KRT34434.1"/>
    <property type="molecule type" value="Genomic_DNA"/>
</dbReference>
<reference evidence="19" key="1">
    <citation type="submission" date="2012-09" db="EMBL/GenBank/DDBJ databases">
        <authorList>
            <person name="Weinstock G."/>
            <person name="Sodergren E."/>
            <person name="Clifton S."/>
            <person name="Fulton L."/>
            <person name="Fulton B."/>
            <person name="Courtney L."/>
            <person name="Fronick C."/>
            <person name="Harrison M."/>
            <person name="Strong C."/>
            <person name="Farmer C."/>
            <person name="Delehaunty K."/>
            <person name="Markovic C."/>
            <person name="Hall O."/>
            <person name="Minx P."/>
            <person name="Tomlinson C."/>
            <person name="Mitreva M."/>
            <person name="Nelson J."/>
            <person name="Hou S."/>
            <person name="Wollam A."/>
            <person name="Pepin K.H."/>
            <person name="Johnson M."/>
            <person name="Bhonagiri V."/>
            <person name="Nash W.E."/>
            <person name="Suruliraj S."/>
            <person name="Warren W."/>
            <person name="Chinwalla A."/>
            <person name="Mardis E.R."/>
            <person name="Wilson R.K."/>
        </authorList>
    </citation>
    <scope>NUCLEOTIDE SEQUENCE [LARGE SCALE GENOMIC DNA]</scope>
    <source>
        <strain evidence="19">OS1</strain>
    </source>
</reference>
<feature type="binding site" evidence="13">
    <location>
        <position position="48"/>
    </location>
    <ligand>
        <name>FAD</name>
        <dbReference type="ChEBI" id="CHEBI:57692"/>
    </ligand>
</feature>
<dbReference type="InterPro" id="IPR004099">
    <property type="entry name" value="Pyr_nucl-diS_OxRdtase_dimer"/>
</dbReference>
<keyword evidence="4" id="KW-0963">Cytoplasm</keyword>
<evidence type="ECO:0000256" key="9">
    <source>
        <dbReference type="ARBA" id="ARBA00023157"/>
    </source>
</evidence>
<evidence type="ECO:0000256" key="11">
    <source>
        <dbReference type="ARBA" id="ARBA00049187"/>
    </source>
</evidence>
<dbReference type="PRINTS" id="PR00368">
    <property type="entry name" value="FADPNR"/>
</dbReference>
<feature type="binding site" evidence="13">
    <location>
        <position position="267"/>
    </location>
    <ligand>
        <name>NAD(+)</name>
        <dbReference type="ChEBI" id="CHEBI:57540"/>
    </ligand>
</feature>
<comment type="cofactor">
    <cofactor evidence="13 15">
        <name>FAD</name>
        <dbReference type="ChEBI" id="CHEBI:57692"/>
    </cofactor>
    <text evidence="13 15">Binds 1 FAD per subunit.</text>
</comment>
<evidence type="ECO:0000256" key="7">
    <source>
        <dbReference type="ARBA" id="ARBA00023002"/>
    </source>
</evidence>
<feature type="binding site" evidence="13">
    <location>
        <position position="307"/>
    </location>
    <ligand>
        <name>FAD</name>
        <dbReference type="ChEBI" id="CHEBI:57692"/>
    </ligand>
</feature>
<evidence type="ECO:0000259" key="16">
    <source>
        <dbReference type="Pfam" id="PF02852"/>
    </source>
</evidence>
<dbReference type="InterPro" id="IPR006258">
    <property type="entry name" value="Lipoamide_DH"/>
</dbReference>
<dbReference type="Pfam" id="PF07992">
    <property type="entry name" value="Pyr_redox_2"/>
    <property type="match status" value="1"/>
</dbReference>
<dbReference type="GO" id="GO:0005737">
    <property type="term" value="C:cytoplasm"/>
    <property type="evidence" value="ECO:0007669"/>
    <property type="project" value="UniProtKB-SubCell"/>
</dbReference>
<dbReference type="InterPro" id="IPR001100">
    <property type="entry name" value="Pyr_nuc-diS_OxRdtase"/>
</dbReference>
<evidence type="ECO:0000256" key="4">
    <source>
        <dbReference type="ARBA" id="ARBA00022490"/>
    </source>
</evidence>
<sequence>MADLTVIGGGPGGYVAAIRAAQLGCNVRLIEGEKVGGTCLNRGCIPTKVLLHAAELKSNFDMARDYGFSVKESTFDWKVLMDRKDATVKQLTDGVATLLESWGVDVVYGEASFVNSKEIVVKNGNGTSTLKSDSFIIATGSKPSMPPIEGLQCRNVLTSDDVLQIQEIPSSMLIVGGGVIGIEFATLFSGLGCHVTVVEFLPRILSNIDEEMASYVHEILSSKGITIHVAAKVTKIEERGSSLVVSVQKMSGENITVEAGHLLLAAGRVTNTQTLNLTNAGVETERGRIKTDKFMRTNVPNIYAVGDCTSPYMLAHVAMAEGEIAAENVAGGMREMDYSVVPACIFTSPELASVGMSELDCQKAGIPVKVGRFPMVGNGRALTLGEAEGMVKVVADSRYEKVLGVHILGPNATELISTACMAMKLEATAEEIAQLIVAHPTVGEALKEAALSVQGRAIHLPKEG</sequence>
<evidence type="ECO:0000256" key="2">
    <source>
        <dbReference type="ARBA" id="ARBA00007532"/>
    </source>
</evidence>
<evidence type="ECO:0000259" key="17">
    <source>
        <dbReference type="Pfam" id="PF07992"/>
    </source>
</evidence>
<dbReference type="eggNOG" id="COG1249">
    <property type="taxonomic scope" value="Bacteria"/>
</dbReference>
<keyword evidence="5 15" id="KW-0285">Flavoprotein</keyword>
<dbReference type="PANTHER" id="PTHR22912:SF217">
    <property type="entry name" value="DIHYDROLIPOYL DEHYDROGENASE"/>
    <property type="match status" value="1"/>
</dbReference>
<feature type="binding site" evidence="13">
    <location>
        <begin position="139"/>
        <end position="141"/>
    </location>
    <ligand>
        <name>FAD</name>
        <dbReference type="ChEBI" id="CHEBI:57692"/>
    </ligand>
</feature>
<evidence type="ECO:0000256" key="6">
    <source>
        <dbReference type="ARBA" id="ARBA00022827"/>
    </source>
</evidence>
<keyword evidence="7 15" id="KW-0560">Oxidoreductase</keyword>
<dbReference type="InterPro" id="IPR036188">
    <property type="entry name" value="FAD/NAD-bd_sf"/>
</dbReference>
<keyword evidence="9" id="KW-1015">Disulfide bond</keyword>
<dbReference type="GO" id="GO:0006103">
    <property type="term" value="P:2-oxoglutarate metabolic process"/>
    <property type="evidence" value="ECO:0007669"/>
    <property type="project" value="TreeGrafter"/>
</dbReference>
<keyword evidence="8 13" id="KW-0520">NAD</keyword>
<evidence type="ECO:0000256" key="13">
    <source>
        <dbReference type="PIRSR" id="PIRSR000350-3"/>
    </source>
</evidence>
<dbReference type="STRING" id="592015.HMPREF1705_04599"/>
<comment type="miscellaneous">
    <text evidence="15">The active site is a redox-active disulfide bond.</text>
</comment>
<evidence type="ECO:0000313" key="18">
    <source>
        <dbReference type="EMBL" id="KRT34434.1"/>
    </source>
</evidence>